<protein>
    <submittedName>
        <fullName evidence="2">Uncharacterized protein</fullName>
    </submittedName>
</protein>
<evidence type="ECO:0000313" key="3">
    <source>
        <dbReference type="Proteomes" id="UP000002279"/>
    </source>
</evidence>
<name>A0A6I8PIE6_ORNAN</name>
<reference evidence="2" key="2">
    <citation type="submission" date="2025-09" db="UniProtKB">
        <authorList>
            <consortium name="Ensembl"/>
        </authorList>
    </citation>
    <scope>IDENTIFICATION</scope>
    <source>
        <strain evidence="2">Glennie</strain>
    </source>
</reference>
<proteinExistence type="predicted"/>
<dbReference type="AlphaFoldDB" id="A0A6I8PIE6"/>
<dbReference type="Proteomes" id="UP000002279">
    <property type="component" value="Unplaced"/>
</dbReference>
<feature type="region of interest" description="Disordered" evidence="1">
    <location>
        <begin position="41"/>
        <end position="79"/>
    </location>
</feature>
<accession>A0A6I8PIE6</accession>
<dbReference type="Ensembl" id="ENSOANT00000054437.1">
    <property type="protein sequence ID" value="ENSOANP00000052221.1"/>
    <property type="gene ID" value="ENSOANG00000048030.1"/>
</dbReference>
<evidence type="ECO:0000256" key="1">
    <source>
        <dbReference type="SAM" id="MobiDB-lite"/>
    </source>
</evidence>
<feature type="region of interest" description="Disordered" evidence="1">
    <location>
        <begin position="1"/>
        <end position="21"/>
    </location>
</feature>
<reference evidence="2" key="1">
    <citation type="submission" date="2025-08" db="UniProtKB">
        <authorList>
            <consortium name="Ensembl"/>
        </authorList>
    </citation>
    <scope>IDENTIFICATION</scope>
    <source>
        <strain evidence="2">Glennie</strain>
    </source>
</reference>
<keyword evidence="3" id="KW-1185">Reference proteome</keyword>
<sequence length="79" mass="8634">EPLPWKPLLTGKTSTPPWSPRTLHRDVEAVVQLVTSFLGLHRPASPADLSQGSDTEASELEDWRTPGPGSDQTRIPLHA</sequence>
<dbReference type="InParanoid" id="A0A6I8PIE6"/>
<organism evidence="2 3">
    <name type="scientific">Ornithorhynchus anatinus</name>
    <name type="common">Duckbill platypus</name>
    <dbReference type="NCBI Taxonomy" id="9258"/>
    <lineage>
        <taxon>Eukaryota</taxon>
        <taxon>Metazoa</taxon>
        <taxon>Chordata</taxon>
        <taxon>Craniata</taxon>
        <taxon>Vertebrata</taxon>
        <taxon>Euteleostomi</taxon>
        <taxon>Mammalia</taxon>
        <taxon>Monotremata</taxon>
        <taxon>Ornithorhynchidae</taxon>
        <taxon>Ornithorhynchus</taxon>
    </lineage>
</organism>
<evidence type="ECO:0000313" key="2">
    <source>
        <dbReference type="Ensembl" id="ENSOANP00000052221.1"/>
    </source>
</evidence>